<dbReference type="AlphaFoldDB" id="A0AAU9XEL6"/>
<sequence>MKYRSEQLSWRPLQEVSFQISCADNSTLQRLEIRKMNLDRALLPGPLCAPLAYDPSFKVEVRLHEPLWKVQFSPDDVAIEVLTLCSQLEPLCKKEYATTMGKIDAGHKVEYQNKFEPKAQVLFEKMREMIHFLPDPKPSLKDYLRQTGLSLLFPKVTSYLINPERPAFQTQKSSMDGYFPHLGMLNQLITLSHQLNSDAFNLTNHKYMAHQTALLYQSVNQAGTLMMDYKKNIESNFKSLKAGLVPKDKDSVPRLPHEQKEWINNVTANILDDVQSLPPGLTQPMISAMTFVEQQRQ</sequence>
<protein>
    <submittedName>
        <fullName evidence="1">Uncharacterized protein</fullName>
    </submittedName>
</protein>
<dbReference type="Proteomes" id="UP001159428">
    <property type="component" value="Unassembled WGS sequence"/>
</dbReference>
<evidence type="ECO:0000313" key="1">
    <source>
        <dbReference type="EMBL" id="CAH3146073.1"/>
    </source>
</evidence>
<keyword evidence="2" id="KW-1185">Reference proteome</keyword>
<dbReference type="EMBL" id="CALNXJ010000041">
    <property type="protein sequence ID" value="CAH3146073.1"/>
    <property type="molecule type" value="Genomic_DNA"/>
</dbReference>
<comment type="caution">
    <text evidence="1">The sequence shown here is derived from an EMBL/GenBank/DDBJ whole genome shotgun (WGS) entry which is preliminary data.</text>
</comment>
<evidence type="ECO:0000313" key="2">
    <source>
        <dbReference type="Proteomes" id="UP001159428"/>
    </source>
</evidence>
<name>A0AAU9XEL6_9CNID</name>
<reference evidence="1 2" key="1">
    <citation type="submission" date="2022-05" db="EMBL/GenBank/DDBJ databases">
        <authorList>
            <consortium name="Genoscope - CEA"/>
            <person name="William W."/>
        </authorList>
    </citation>
    <scope>NUCLEOTIDE SEQUENCE [LARGE SCALE GENOMIC DNA]</scope>
</reference>
<proteinExistence type="predicted"/>
<gene>
    <name evidence="1" type="ORF">PMEA_00022805</name>
</gene>
<accession>A0AAU9XEL6</accession>
<organism evidence="1 2">
    <name type="scientific">Pocillopora meandrina</name>
    <dbReference type="NCBI Taxonomy" id="46732"/>
    <lineage>
        <taxon>Eukaryota</taxon>
        <taxon>Metazoa</taxon>
        <taxon>Cnidaria</taxon>
        <taxon>Anthozoa</taxon>
        <taxon>Hexacorallia</taxon>
        <taxon>Scleractinia</taxon>
        <taxon>Astrocoeniina</taxon>
        <taxon>Pocilloporidae</taxon>
        <taxon>Pocillopora</taxon>
    </lineage>
</organism>